<evidence type="ECO:0000313" key="1">
    <source>
        <dbReference type="EMBL" id="GAA5497345.1"/>
    </source>
</evidence>
<name>A0ABP9V5S9_9BACT</name>
<dbReference type="Proteomes" id="UP001424741">
    <property type="component" value="Unassembled WGS sequence"/>
</dbReference>
<reference evidence="1 2" key="1">
    <citation type="submission" date="2024-02" db="EMBL/GenBank/DDBJ databases">
        <title>Rubritalea halochordaticola NBRC 107102.</title>
        <authorList>
            <person name="Ichikawa N."/>
            <person name="Katano-Makiyama Y."/>
            <person name="Hidaka K."/>
        </authorList>
    </citation>
    <scope>NUCLEOTIDE SEQUENCE [LARGE SCALE GENOMIC DNA]</scope>
    <source>
        <strain evidence="1 2">NBRC 107102</strain>
    </source>
</reference>
<organism evidence="1 2">
    <name type="scientific">Rubritalea halochordaticola</name>
    <dbReference type="NCBI Taxonomy" id="714537"/>
    <lineage>
        <taxon>Bacteria</taxon>
        <taxon>Pseudomonadati</taxon>
        <taxon>Verrucomicrobiota</taxon>
        <taxon>Verrucomicrobiia</taxon>
        <taxon>Verrucomicrobiales</taxon>
        <taxon>Rubritaleaceae</taxon>
        <taxon>Rubritalea</taxon>
    </lineage>
</organism>
<sequence>MWLVALLLPVFLTSCDSKSDDIVGKWTYRAYHQGIGIDGVDTYYKGGKGNYSGTITTDNGNRVFIVGSFTWSIDGDQLHSTITSSNVPQLIPVGFTSVDNIISPSLSGDTIVLEDDGIRTTYHRE</sequence>
<keyword evidence="2" id="KW-1185">Reference proteome</keyword>
<proteinExistence type="predicted"/>
<gene>
    <name evidence="1" type="ORF">Rhal01_03538</name>
</gene>
<protein>
    <recommendedName>
        <fullName evidence="3">Lipocalin-like domain-containing protein</fullName>
    </recommendedName>
</protein>
<accession>A0ABP9V5S9</accession>
<evidence type="ECO:0000313" key="2">
    <source>
        <dbReference type="Proteomes" id="UP001424741"/>
    </source>
</evidence>
<comment type="caution">
    <text evidence="1">The sequence shown here is derived from an EMBL/GenBank/DDBJ whole genome shotgun (WGS) entry which is preliminary data.</text>
</comment>
<evidence type="ECO:0008006" key="3">
    <source>
        <dbReference type="Google" id="ProtNLM"/>
    </source>
</evidence>
<dbReference type="EMBL" id="BAABRL010000014">
    <property type="protein sequence ID" value="GAA5497345.1"/>
    <property type="molecule type" value="Genomic_DNA"/>
</dbReference>